<keyword evidence="4" id="KW-1185">Reference proteome</keyword>
<comment type="caution">
    <text evidence="3">The sequence shown here is derived from an EMBL/GenBank/DDBJ whole genome shotgun (WGS) entry which is preliminary data.</text>
</comment>
<feature type="domain" description="H-type lectin" evidence="2">
    <location>
        <begin position="47"/>
        <end position="109"/>
    </location>
</feature>
<protein>
    <recommendedName>
        <fullName evidence="2">H-type lectin domain-containing protein</fullName>
    </recommendedName>
</protein>
<dbReference type="GO" id="GO:0030246">
    <property type="term" value="F:carbohydrate binding"/>
    <property type="evidence" value="ECO:0007669"/>
    <property type="project" value="InterPro"/>
</dbReference>
<gene>
    <name evidence="3" type="ORF">POCTA_138.1.T1860012</name>
</gene>
<name>A0A8S1YMA7_PAROT</name>
<accession>A0A8S1YMA7</accession>
<proteinExistence type="predicted"/>
<dbReference type="Pfam" id="PF09458">
    <property type="entry name" value="H_lectin"/>
    <property type="match status" value="1"/>
</dbReference>
<dbReference type="InterPro" id="IPR019019">
    <property type="entry name" value="H-type_lectin_domain"/>
</dbReference>
<evidence type="ECO:0000256" key="1">
    <source>
        <dbReference type="SAM" id="SignalP"/>
    </source>
</evidence>
<dbReference type="EMBL" id="CAJJDP010000190">
    <property type="protein sequence ID" value="CAD8214688.1"/>
    <property type="molecule type" value="Genomic_DNA"/>
</dbReference>
<dbReference type="GO" id="GO:0007155">
    <property type="term" value="P:cell adhesion"/>
    <property type="evidence" value="ECO:0007669"/>
    <property type="project" value="InterPro"/>
</dbReference>
<evidence type="ECO:0000313" key="3">
    <source>
        <dbReference type="EMBL" id="CAD8214688.1"/>
    </source>
</evidence>
<sequence length="421" mass="49130">MIPKTLKLLLLIIPQISGIIFDQGLCQETCQQQNANFDCKNQIQYTFTIAFNSPFDNVPQVFLVLDLLSVDVKTDFRMWIDNITKQNFNLFVVCLTGWASCVRIKWYAIDDQRFQIVNAFNTIDLTQTKFQHKNKNVNTEFALISLISHNFDEINFKLQIDEITSDDVTVSLTKVPADFSQQVQVGFQIILGPKEAFQKFFFIDSTEDYIKLIEEVQNAWFLSLFTGMGYPYTDAVRLDKQYWYQEASTYQYSLKTWYSAFTPCSHSHGYLCHIISTKFYSLNLIHFQVIQKSQLLSATQISIQFLDNNQVLDTVGEYYVTLDKGLEKVTIDITIVCPQGKIIESDFKKCYDCSLQQLYKSNYQCSNTLKELVYKTYYVKQTPAYSELLINIQENFYEMKQILYNQKIEEALMFSINLQDI</sequence>
<dbReference type="AlphaFoldDB" id="A0A8S1YMA7"/>
<organism evidence="3 4">
    <name type="scientific">Paramecium octaurelia</name>
    <dbReference type="NCBI Taxonomy" id="43137"/>
    <lineage>
        <taxon>Eukaryota</taxon>
        <taxon>Sar</taxon>
        <taxon>Alveolata</taxon>
        <taxon>Ciliophora</taxon>
        <taxon>Intramacronucleata</taxon>
        <taxon>Oligohymenophorea</taxon>
        <taxon>Peniculida</taxon>
        <taxon>Parameciidae</taxon>
        <taxon>Paramecium</taxon>
    </lineage>
</organism>
<dbReference type="OMA" id="DITIVCP"/>
<evidence type="ECO:0000259" key="2">
    <source>
        <dbReference type="Pfam" id="PF09458"/>
    </source>
</evidence>
<dbReference type="OrthoDB" id="306401at2759"/>
<keyword evidence="1" id="KW-0732">Signal</keyword>
<evidence type="ECO:0000313" key="4">
    <source>
        <dbReference type="Proteomes" id="UP000683925"/>
    </source>
</evidence>
<feature type="chain" id="PRO_5035791295" description="H-type lectin domain-containing protein" evidence="1">
    <location>
        <begin position="19"/>
        <end position="421"/>
    </location>
</feature>
<feature type="signal peptide" evidence="1">
    <location>
        <begin position="1"/>
        <end position="18"/>
    </location>
</feature>
<dbReference type="Proteomes" id="UP000683925">
    <property type="component" value="Unassembled WGS sequence"/>
</dbReference>
<reference evidence="3" key="1">
    <citation type="submission" date="2021-01" db="EMBL/GenBank/DDBJ databases">
        <authorList>
            <consortium name="Genoscope - CEA"/>
            <person name="William W."/>
        </authorList>
    </citation>
    <scope>NUCLEOTIDE SEQUENCE</scope>
</reference>